<organism evidence="1 2">
    <name type="scientific">Pleurodeles waltl</name>
    <name type="common">Iberian ribbed newt</name>
    <dbReference type="NCBI Taxonomy" id="8319"/>
    <lineage>
        <taxon>Eukaryota</taxon>
        <taxon>Metazoa</taxon>
        <taxon>Chordata</taxon>
        <taxon>Craniata</taxon>
        <taxon>Vertebrata</taxon>
        <taxon>Euteleostomi</taxon>
        <taxon>Amphibia</taxon>
        <taxon>Batrachia</taxon>
        <taxon>Caudata</taxon>
        <taxon>Salamandroidea</taxon>
        <taxon>Salamandridae</taxon>
        <taxon>Pleurodelinae</taxon>
        <taxon>Pleurodeles</taxon>
    </lineage>
</organism>
<accession>A0AAV7TTA8</accession>
<keyword evidence="2" id="KW-1185">Reference proteome</keyword>
<proteinExistence type="predicted"/>
<evidence type="ECO:0000313" key="1">
    <source>
        <dbReference type="EMBL" id="KAJ1179414.1"/>
    </source>
</evidence>
<name>A0AAV7TTA8_PLEWA</name>
<dbReference type="Proteomes" id="UP001066276">
    <property type="component" value="Chromosome 3_2"/>
</dbReference>
<evidence type="ECO:0000313" key="2">
    <source>
        <dbReference type="Proteomes" id="UP001066276"/>
    </source>
</evidence>
<reference evidence="1" key="1">
    <citation type="journal article" date="2022" name="bioRxiv">
        <title>Sequencing and chromosome-scale assembly of the giantPleurodeles waltlgenome.</title>
        <authorList>
            <person name="Brown T."/>
            <person name="Elewa A."/>
            <person name="Iarovenko S."/>
            <person name="Subramanian E."/>
            <person name="Araus A.J."/>
            <person name="Petzold A."/>
            <person name="Susuki M."/>
            <person name="Suzuki K.-i.T."/>
            <person name="Hayashi T."/>
            <person name="Toyoda A."/>
            <person name="Oliveira C."/>
            <person name="Osipova E."/>
            <person name="Leigh N.D."/>
            <person name="Simon A."/>
            <person name="Yun M.H."/>
        </authorList>
    </citation>
    <scope>NUCLEOTIDE SEQUENCE</scope>
    <source>
        <strain evidence="1">20211129_DDA</strain>
        <tissue evidence="1">Liver</tissue>
    </source>
</reference>
<dbReference type="EMBL" id="JANPWB010000006">
    <property type="protein sequence ID" value="KAJ1179414.1"/>
    <property type="molecule type" value="Genomic_DNA"/>
</dbReference>
<dbReference type="AlphaFoldDB" id="A0AAV7TTA8"/>
<sequence length="144" mass="15926">MLASDPGEPPQVHDRRWGDEEWQVMVGWPAWRQDVAVGKQRRPVICGLVGPGDDQFSLRSHCQRGDRETPEVRLMLGLELSLTHRTVAAPWGPEVGPSLLSVLFFPHDCLDLAGLGLRHPVTVERPWAHTMPPLWAASSDGAIG</sequence>
<comment type="caution">
    <text evidence="1">The sequence shown here is derived from an EMBL/GenBank/DDBJ whole genome shotgun (WGS) entry which is preliminary data.</text>
</comment>
<gene>
    <name evidence="1" type="ORF">NDU88_004648</name>
</gene>
<protein>
    <submittedName>
        <fullName evidence="1">Uncharacterized protein</fullName>
    </submittedName>
</protein>